<keyword evidence="2" id="KW-0418">Kinase</keyword>
<dbReference type="EMBL" id="WLYK01000006">
    <property type="protein sequence ID" value="MTD15616.1"/>
    <property type="molecule type" value="Genomic_DNA"/>
</dbReference>
<sequence length="382" mass="39161">MLEHSGGTPRSGVTAVTGCQQFRRVTTLSPRVRGDGGAAFLAAPSLRPPGRADRPVDRRAPMLIATPNLCLDVTVRIPQLVPGGIHRATSTTTTAGGKGVNVSRAARALSGVEAATPVLMGFLPVDDGDRFARLYQAEESGRLLPVAVPGVMRLATILLPADGPVTVINGRGPDIDPATWSRFCSKLARALTGQDVLLCSGSLPPGVPVDGYAQLVRLARSAGVPVLVDAAPAVLEAALPAGPDLVSPNLSEAEGLLDGRVDEQVHEEGDDIPDRAIRAAKELHARGARRAVVTAGSAGAALATDDGSWWLEAVRVDAVNPIGAGDCFAAGAALALTTGASDVDVVRRGMAAATASVEHPVAGRLDPARAAGLFEQITAVSR</sequence>
<dbReference type="InterPro" id="IPR011611">
    <property type="entry name" value="PfkB_dom"/>
</dbReference>
<dbReference type="Gene3D" id="3.40.1190.20">
    <property type="match status" value="1"/>
</dbReference>
<dbReference type="GO" id="GO:0008443">
    <property type="term" value="F:phosphofructokinase activity"/>
    <property type="evidence" value="ECO:0007669"/>
    <property type="project" value="TreeGrafter"/>
</dbReference>
<evidence type="ECO:0000259" key="3">
    <source>
        <dbReference type="Pfam" id="PF00294"/>
    </source>
</evidence>
<dbReference type="PANTHER" id="PTHR46566">
    <property type="entry name" value="1-PHOSPHOFRUCTOKINASE-RELATED"/>
    <property type="match status" value="1"/>
</dbReference>
<accession>A0A7K1FN96</accession>
<dbReference type="Pfam" id="PF00294">
    <property type="entry name" value="PfkB"/>
    <property type="match status" value="1"/>
</dbReference>
<gene>
    <name evidence="4" type="ORF">GIS00_16910</name>
</gene>
<name>A0A7K1FN96_9ACTN</name>
<dbReference type="SUPFAM" id="SSF53613">
    <property type="entry name" value="Ribokinase-like"/>
    <property type="match status" value="1"/>
</dbReference>
<dbReference type="PROSITE" id="PS00584">
    <property type="entry name" value="PFKB_KINASES_2"/>
    <property type="match status" value="1"/>
</dbReference>
<dbReference type="GO" id="GO:0005829">
    <property type="term" value="C:cytosol"/>
    <property type="evidence" value="ECO:0007669"/>
    <property type="project" value="TreeGrafter"/>
</dbReference>
<dbReference type="Proteomes" id="UP000460221">
    <property type="component" value="Unassembled WGS sequence"/>
</dbReference>
<evidence type="ECO:0000313" key="4">
    <source>
        <dbReference type="EMBL" id="MTD15616.1"/>
    </source>
</evidence>
<evidence type="ECO:0000256" key="1">
    <source>
        <dbReference type="ARBA" id="ARBA00022679"/>
    </source>
</evidence>
<keyword evidence="5" id="KW-1185">Reference proteome</keyword>
<proteinExistence type="predicted"/>
<comment type="caution">
    <text evidence="4">The sequence shown here is derived from an EMBL/GenBank/DDBJ whole genome shotgun (WGS) entry which is preliminary data.</text>
</comment>
<evidence type="ECO:0000256" key="2">
    <source>
        <dbReference type="ARBA" id="ARBA00022777"/>
    </source>
</evidence>
<dbReference type="PANTHER" id="PTHR46566:SF2">
    <property type="entry name" value="ATP-DEPENDENT 6-PHOSPHOFRUCTOKINASE ISOZYME 2"/>
    <property type="match status" value="1"/>
</dbReference>
<protein>
    <recommendedName>
        <fullName evidence="3">Carbohydrate kinase PfkB domain-containing protein</fullName>
    </recommendedName>
</protein>
<organism evidence="4 5">
    <name type="scientific">Nakamurella alba</name>
    <dbReference type="NCBI Taxonomy" id="2665158"/>
    <lineage>
        <taxon>Bacteria</taxon>
        <taxon>Bacillati</taxon>
        <taxon>Actinomycetota</taxon>
        <taxon>Actinomycetes</taxon>
        <taxon>Nakamurellales</taxon>
        <taxon>Nakamurellaceae</taxon>
        <taxon>Nakamurella</taxon>
    </lineage>
</organism>
<keyword evidence="1" id="KW-0808">Transferase</keyword>
<evidence type="ECO:0000313" key="5">
    <source>
        <dbReference type="Proteomes" id="UP000460221"/>
    </source>
</evidence>
<reference evidence="4 5" key="1">
    <citation type="submission" date="2019-11" db="EMBL/GenBank/DDBJ databases">
        <authorList>
            <person name="Jiang L.-Q."/>
        </authorList>
    </citation>
    <scope>NUCLEOTIDE SEQUENCE [LARGE SCALE GENOMIC DNA]</scope>
    <source>
        <strain evidence="4 5">YIM 132087</strain>
    </source>
</reference>
<dbReference type="AlphaFoldDB" id="A0A7K1FN96"/>
<dbReference type="InterPro" id="IPR029056">
    <property type="entry name" value="Ribokinase-like"/>
</dbReference>
<feature type="domain" description="Carbohydrate kinase PfkB" evidence="3">
    <location>
        <begin position="82"/>
        <end position="363"/>
    </location>
</feature>
<dbReference type="InterPro" id="IPR002173">
    <property type="entry name" value="Carboh/pur_kinase_PfkB_CS"/>
</dbReference>